<keyword evidence="3" id="KW-1185">Reference proteome</keyword>
<dbReference type="InterPro" id="IPR011576">
    <property type="entry name" value="Pyridox_Oxase_N"/>
</dbReference>
<dbReference type="SUPFAM" id="SSF50475">
    <property type="entry name" value="FMN-binding split barrel"/>
    <property type="match status" value="1"/>
</dbReference>
<proteinExistence type="predicted"/>
<dbReference type="RefSeq" id="WP_092986299.1">
    <property type="nucleotide sequence ID" value="NZ_FNFY01000012.1"/>
</dbReference>
<dbReference type="InterPro" id="IPR012349">
    <property type="entry name" value="Split_barrel_FMN-bd"/>
</dbReference>
<gene>
    <name evidence="2" type="ORF">SAMN05216216_1126</name>
</gene>
<dbReference type="OrthoDB" id="5431160at2"/>
<dbReference type="AlphaFoldDB" id="A0A1G9FEW9"/>
<feature type="domain" description="Pyridoxamine 5'-phosphate oxidase N-terminal" evidence="1">
    <location>
        <begin position="8"/>
        <end position="126"/>
    </location>
</feature>
<dbReference type="PANTHER" id="PTHR34818">
    <property type="entry name" value="PROTEIN BLI-3"/>
    <property type="match status" value="1"/>
</dbReference>
<reference evidence="3" key="1">
    <citation type="submission" date="2016-10" db="EMBL/GenBank/DDBJ databases">
        <authorList>
            <person name="Varghese N."/>
            <person name="Submissions S."/>
        </authorList>
    </citation>
    <scope>NUCLEOTIDE SEQUENCE [LARGE SCALE GENOMIC DNA]</scope>
    <source>
        <strain evidence="3">CGMCC 1.8895</strain>
    </source>
</reference>
<dbReference type="EMBL" id="FNFY01000012">
    <property type="protein sequence ID" value="SDK86877.1"/>
    <property type="molecule type" value="Genomic_DNA"/>
</dbReference>
<dbReference type="STRING" id="576118.SAMN05216216_1126"/>
<evidence type="ECO:0000313" key="3">
    <source>
        <dbReference type="Proteomes" id="UP000199008"/>
    </source>
</evidence>
<dbReference type="Gene3D" id="2.30.110.10">
    <property type="entry name" value="Electron Transport, Fmn-binding Protein, Chain A"/>
    <property type="match status" value="1"/>
</dbReference>
<accession>A0A1G9FEW9</accession>
<dbReference type="InterPro" id="IPR052917">
    <property type="entry name" value="Stress-Dev_Protein"/>
</dbReference>
<evidence type="ECO:0000259" key="1">
    <source>
        <dbReference type="Pfam" id="PF01243"/>
    </source>
</evidence>
<evidence type="ECO:0000313" key="2">
    <source>
        <dbReference type="EMBL" id="SDK86877.1"/>
    </source>
</evidence>
<organism evidence="2 3">
    <name type="scientific">Lacicoccus qingdaonensis</name>
    <dbReference type="NCBI Taxonomy" id="576118"/>
    <lineage>
        <taxon>Bacteria</taxon>
        <taxon>Bacillati</taxon>
        <taxon>Bacillota</taxon>
        <taxon>Bacilli</taxon>
        <taxon>Bacillales</taxon>
        <taxon>Salinicoccaceae</taxon>
        <taxon>Lacicoccus</taxon>
    </lineage>
</organism>
<dbReference type="PANTHER" id="PTHR34818:SF1">
    <property type="entry name" value="PROTEIN BLI-3"/>
    <property type="match status" value="1"/>
</dbReference>
<dbReference type="Pfam" id="PF01243">
    <property type="entry name" value="PNPOx_N"/>
    <property type="match status" value="1"/>
</dbReference>
<dbReference type="Proteomes" id="UP000199008">
    <property type="component" value="Unassembled WGS sequence"/>
</dbReference>
<name>A0A1G9FEW9_9BACL</name>
<protein>
    <submittedName>
        <fullName evidence="2">General stress protein 26</fullName>
    </submittedName>
</protein>
<sequence length="139" mass="16256">MDQSKAIERITEILDDSKIGILSTAKDDVPNARYMWFYNDGITLYAKTSDESPKFDEIEENPQGFVLLGFHDEKNHAFVEYYGEIEVIRDQETINWLWENQDKDFFDNKENPHLVALKINPTAIKIMNDDAFENVELSF</sequence>